<evidence type="ECO:0000256" key="1">
    <source>
        <dbReference type="SAM" id="MobiDB-lite"/>
    </source>
</evidence>
<dbReference type="GO" id="GO:0000329">
    <property type="term" value="C:fungal-type vacuole membrane"/>
    <property type="evidence" value="ECO:0007669"/>
    <property type="project" value="InterPro"/>
</dbReference>
<reference evidence="3 4" key="1">
    <citation type="submission" date="2023-03" db="EMBL/GenBank/DDBJ databases">
        <title>Genome sequence of Lichtheimia ornata CBS 291.66.</title>
        <authorList>
            <person name="Mohabir J.T."/>
            <person name="Shea T.P."/>
            <person name="Kurbessoian T."/>
            <person name="Berby B."/>
            <person name="Fontaine J."/>
            <person name="Livny J."/>
            <person name="Gnirke A."/>
            <person name="Stajich J.E."/>
            <person name="Cuomo C.A."/>
        </authorList>
    </citation>
    <scope>NUCLEOTIDE SEQUENCE [LARGE SCALE GENOMIC DNA]</scope>
    <source>
        <strain evidence="3">CBS 291.66</strain>
    </source>
</reference>
<dbReference type="GeneID" id="83211554"/>
<dbReference type="InterPro" id="IPR022185">
    <property type="entry name" value="DUF3712"/>
</dbReference>
<evidence type="ECO:0000313" key="3">
    <source>
        <dbReference type="EMBL" id="KAJ8660279.1"/>
    </source>
</evidence>
<keyword evidence="4" id="KW-1185">Reference proteome</keyword>
<keyword evidence="2" id="KW-1133">Transmembrane helix</keyword>
<dbReference type="Gene3D" id="2.60.40.10">
    <property type="entry name" value="Immunoglobulins"/>
    <property type="match status" value="1"/>
</dbReference>
<name>A0AAD7V6I5_9FUNG</name>
<dbReference type="PANTHER" id="PTHR35895">
    <property type="entry name" value="CHROMOSOME 16, WHOLE GENOME SHOTGUN SEQUENCE"/>
    <property type="match status" value="1"/>
</dbReference>
<dbReference type="Pfam" id="PF12505">
    <property type="entry name" value="DUF3712"/>
    <property type="match status" value="4"/>
</dbReference>
<feature type="compositionally biased region" description="Low complexity" evidence="1">
    <location>
        <begin position="22"/>
        <end position="42"/>
    </location>
</feature>
<dbReference type="InterPro" id="IPR046368">
    <property type="entry name" value="Tag1"/>
</dbReference>
<keyword evidence="2" id="KW-0812">Transmembrane</keyword>
<feature type="region of interest" description="Disordered" evidence="1">
    <location>
        <begin position="1"/>
        <end position="42"/>
    </location>
</feature>
<protein>
    <recommendedName>
        <fullName evidence="5">Pre-rrna processing protein</fullName>
    </recommendedName>
</protein>
<dbReference type="Proteomes" id="UP001234581">
    <property type="component" value="Unassembled WGS sequence"/>
</dbReference>
<comment type="caution">
    <text evidence="3">The sequence shown here is derived from an EMBL/GenBank/DDBJ whole genome shotgun (WGS) entry which is preliminary data.</text>
</comment>
<dbReference type="RefSeq" id="XP_058345192.1">
    <property type="nucleotide sequence ID" value="XM_058484204.1"/>
</dbReference>
<dbReference type="SUPFAM" id="SSF117070">
    <property type="entry name" value="LEA14-like"/>
    <property type="match status" value="1"/>
</dbReference>
<gene>
    <name evidence="3" type="ORF">O0I10_004141</name>
</gene>
<dbReference type="InterPro" id="IPR013783">
    <property type="entry name" value="Ig-like_fold"/>
</dbReference>
<proteinExistence type="predicted"/>
<accession>A0AAD7V6I5</accession>
<evidence type="ECO:0000313" key="4">
    <source>
        <dbReference type="Proteomes" id="UP001234581"/>
    </source>
</evidence>
<organism evidence="3 4">
    <name type="scientific">Lichtheimia ornata</name>
    <dbReference type="NCBI Taxonomy" id="688661"/>
    <lineage>
        <taxon>Eukaryota</taxon>
        <taxon>Fungi</taxon>
        <taxon>Fungi incertae sedis</taxon>
        <taxon>Mucoromycota</taxon>
        <taxon>Mucoromycotina</taxon>
        <taxon>Mucoromycetes</taxon>
        <taxon>Mucorales</taxon>
        <taxon>Lichtheimiaceae</taxon>
        <taxon>Lichtheimia</taxon>
    </lineage>
</organism>
<evidence type="ECO:0008006" key="5">
    <source>
        <dbReference type="Google" id="ProtNLM"/>
    </source>
</evidence>
<feature type="transmembrane region" description="Helical" evidence="2">
    <location>
        <begin position="73"/>
        <end position="97"/>
    </location>
</feature>
<sequence length="1587" mass="169850">MPEADDQSNNSPSAHDFPQPPTTTAAAANPSTQQQQQQHLNNNDAAAAAIDESLMLEKGAPMPPRKFYRQKRYWIVCSIITSIIVVVIVLLALFVFYPMIAQFLMNQSGIEVGDARITFDPPKDNLQKRGVVDASSITPAADLNSTFFMSMASDLTNTGPFPAALHFHNPINVFYNDTLLGKMTLPDSNIALGKGHIDAVTPFEIANTTFFALFAKEMLAVEEFKWRLKGKLDITALTRTATVDLDKEITIAGMGGFPNVKIESFKLPGDDPNGGIFVELGTVLTSPSPVSVQLGTISMNIAYDGVGLGVVSAHDVVLKQGENHIYLKGTLVPQTDQGSLDKVGTLFSNYIAGRVSQTQASGVSAAPNGVDSVGWLSEGFQSVKLNVGLSAGAPLDIIKSVQLGYLDLAFSNDKPYAPIMSAPNVVAGFHIPFGFSLNITQVKQDLELANRETNTSFARISTPWMPSVCDQQAGRLSFGMANDSLEALDGRKHEFNDYTYALTAKDMYNFLIRGHATTQTQTPIGNITLEGIGLNVTTGLHGLQFLNSTPTIIHGIDVIGGQPDHLELAINTTMTNPSDFSIYTGNVAFDMKANDTRLGTVYLNGLKLNRGSNTMMAAAAFDPKSSSTGQQLLSTFVMGQDNSVGITGYDQSTSIASLADALGAISLTTTLPGLKTPLIQYAKLVVMNDTIQTSIVHVQVGIANPFTANITITSVKSAASYHGMPIGNIDQPMNPPFNVPGHATANSSDLDMRMNLEPSAVALLLRDLAVRSQMDTRPLDALLTMGGFHIKGQEQVNPDPALFQGFNISSYVMQAMQALVVDLQLESGLTIGAYDDLLRFAQNNVPILTDDTVTRLIPVVGLPIVQQIVDGAKLEFSTVTLSEPTDTGFHLQLAGSLSNTGPMAANISFAQPLNVFWKKGTDAEILLGTVAMDAIQTQPNIGAQFNVSGQFAIADAQRMGEFAAYLINSDEFVWDIVSQGGVNVDAIGYVFTGINMTKSVTLKGAQGFKNCVAIHSFDLPANDPAGGIQLTAQTEIRNPSQVGFVLSGAAFESFFDNTLLGPLASAGDAVFPAQGTSNMKMNGRLIHQDSQQGLDAVTEVFSNYLAGKSSPLTVKGVSGSGANGPVGWLTTGFKSISIDNVTLPGPDKVPELIPSITLDDMQLDFTKEAYAPIAGSNHVRAQLKNPFGFPLTISSLNMDVDVSYQNQRTAHMHIPDVPSSTDPQGVINTAFSNVPFKVDDSAHGVFNGFTKSLTESNSVTFGMAGSANSVAETAVGSLKLHNITYNVQTSLNGFNNFGGKTTIVKMVVSGGTKEYIEVSLTVSFDNPSNITLNIGDLDFDVVMNENQVTIGQVHMKQVELKPGTNTLDAIMHLHNDDHKDVIDHVVSIYMTDSQVALRIQGTPASTVVESLKDALATVHMDTVMHGIQRQLIPKAEVQAQATVVLSKQAKAWITLHNPLGTPYTLYKAQVDVTNPNNGNPYKMGSVDFVLPEPLKVPPGQDVRTSEWPVDIDANALHLLGLLGDGELDLDLQPNVTVTVGENDGTGYYTSFYYYQDKVPASLDIQALGISLPNDEDAKNGTLLGGIL</sequence>
<evidence type="ECO:0000256" key="2">
    <source>
        <dbReference type="SAM" id="Phobius"/>
    </source>
</evidence>
<dbReference type="EMBL" id="JARTCD010000014">
    <property type="protein sequence ID" value="KAJ8660279.1"/>
    <property type="molecule type" value="Genomic_DNA"/>
</dbReference>
<dbReference type="PANTHER" id="PTHR35895:SF3">
    <property type="entry name" value="PRE-RRNA PROCESSING PROTEIN"/>
    <property type="match status" value="1"/>
</dbReference>
<keyword evidence="2" id="KW-0472">Membrane</keyword>